<name>A0ABT8RT95_9FLAO</name>
<evidence type="ECO:0000313" key="2">
    <source>
        <dbReference type="Proteomes" id="UP001168579"/>
    </source>
</evidence>
<protein>
    <submittedName>
        <fullName evidence="1">Uncharacterized protein</fullName>
    </submittedName>
</protein>
<dbReference type="EMBL" id="JAUKUC010000001">
    <property type="protein sequence ID" value="MDO1514144.1"/>
    <property type="molecule type" value="Genomic_DNA"/>
</dbReference>
<accession>A0ABT8RT95</accession>
<evidence type="ECO:0000313" key="1">
    <source>
        <dbReference type="EMBL" id="MDO1514144.1"/>
    </source>
</evidence>
<reference evidence="1" key="2">
    <citation type="submission" date="2023-06" db="EMBL/GenBank/DDBJ databases">
        <authorList>
            <person name="Lucena T."/>
            <person name="Sun Q."/>
        </authorList>
    </citation>
    <scope>NUCLEOTIDE SEQUENCE</scope>
    <source>
        <strain evidence="1">CECT 8869</strain>
    </source>
</reference>
<gene>
    <name evidence="1" type="ORF">Q2T41_15900</name>
</gene>
<reference evidence="1" key="1">
    <citation type="journal article" date="2014" name="Int. J. Syst. Evol. Microbiol.">
        <title>Complete genome of a new Firmicutes species belonging to the dominant human colonic microbiota ('Ruminococcus bicirculans') reveals two chromosomes and a selective capacity to utilize plant glucans.</title>
        <authorList>
            <consortium name="NISC Comparative Sequencing Program"/>
            <person name="Wegmann U."/>
            <person name="Louis P."/>
            <person name="Goesmann A."/>
            <person name="Henrissat B."/>
            <person name="Duncan S.H."/>
            <person name="Flint H.J."/>
        </authorList>
    </citation>
    <scope>NUCLEOTIDE SEQUENCE</scope>
    <source>
        <strain evidence="1">CECT 8869</strain>
    </source>
</reference>
<keyword evidence="2" id="KW-1185">Reference proteome</keyword>
<proteinExistence type="predicted"/>
<organism evidence="1 2">
    <name type="scientific">Maribacter confluentis</name>
    <dbReference type="NCBI Taxonomy" id="1656093"/>
    <lineage>
        <taxon>Bacteria</taxon>
        <taxon>Pseudomonadati</taxon>
        <taxon>Bacteroidota</taxon>
        <taxon>Flavobacteriia</taxon>
        <taxon>Flavobacteriales</taxon>
        <taxon>Flavobacteriaceae</taxon>
        <taxon>Maribacter</taxon>
    </lineage>
</organism>
<dbReference type="RefSeq" id="WP_304436886.1">
    <property type="nucleotide sequence ID" value="NZ_JAUKUC010000001.1"/>
</dbReference>
<comment type="caution">
    <text evidence="1">The sequence shown here is derived from an EMBL/GenBank/DDBJ whole genome shotgun (WGS) entry which is preliminary data.</text>
</comment>
<sequence>MKNELYKSTGSIDKNLNNQIDIFKCIVRKNYAINFWLGLVEEGVVWLATSFLKTLDNKNQCLNPFNFLPANFFVKQPLMTSMNFNYINAMHRIDI</sequence>
<dbReference type="Proteomes" id="UP001168579">
    <property type="component" value="Unassembled WGS sequence"/>
</dbReference>